<dbReference type="InterPro" id="IPR036388">
    <property type="entry name" value="WH-like_DNA-bd_sf"/>
</dbReference>
<keyword evidence="2" id="KW-0805">Transcription regulation</keyword>
<dbReference type="EMBL" id="VNIQ01000002">
    <property type="protein sequence ID" value="TYQ06565.1"/>
    <property type="molecule type" value="Genomic_DNA"/>
</dbReference>
<dbReference type="PRINTS" id="PR00039">
    <property type="entry name" value="HTHLYSR"/>
</dbReference>
<protein>
    <submittedName>
        <fullName evidence="7">DNA-binding transcriptional LysR family regulator</fullName>
    </submittedName>
</protein>
<dbReference type="PROSITE" id="PS50931">
    <property type="entry name" value="HTH_LYSR"/>
    <property type="match status" value="1"/>
</dbReference>
<reference evidence="7" key="1">
    <citation type="submission" date="2019-07" db="EMBL/GenBank/DDBJ databases">
        <title>Genomic Encyclopedia of Type Strains, Phase IV (KMG-IV): sequencing the most valuable type-strain genomes for metagenomic binning, comparative biology and taxonomic classification.</title>
        <authorList>
            <person name="Goeker M."/>
        </authorList>
    </citation>
    <scope>NUCLEOTIDE SEQUENCE</scope>
    <source>
        <strain evidence="7">DSM 44596</strain>
    </source>
</reference>
<evidence type="ECO:0000256" key="5">
    <source>
        <dbReference type="ARBA" id="ARBA00023163"/>
    </source>
</evidence>
<name>A0A652YTZ0_NOCGL</name>
<dbReference type="PANTHER" id="PTHR30346">
    <property type="entry name" value="TRANSCRIPTIONAL DUAL REGULATOR HCAR-RELATED"/>
    <property type="match status" value="1"/>
</dbReference>
<keyword evidence="3 7" id="KW-0238">DNA-binding</keyword>
<dbReference type="AlphaFoldDB" id="A0A652YTZ0"/>
<dbReference type="InterPro" id="IPR036390">
    <property type="entry name" value="WH_DNA-bd_sf"/>
</dbReference>
<evidence type="ECO:0000313" key="7">
    <source>
        <dbReference type="EMBL" id="TYQ06565.1"/>
    </source>
</evidence>
<dbReference type="SUPFAM" id="SSF46785">
    <property type="entry name" value="Winged helix' DNA-binding domain"/>
    <property type="match status" value="1"/>
</dbReference>
<dbReference type="Pfam" id="PF03466">
    <property type="entry name" value="LysR_substrate"/>
    <property type="match status" value="1"/>
</dbReference>
<evidence type="ECO:0000256" key="3">
    <source>
        <dbReference type="ARBA" id="ARBA00023125"/>
    </source>
</evidence>
<keyword evidence="5" id="KW-0804">Transcription</keyword>
<comment type="similarity">
    <text evidence="1">Belongs to the LysR transcriptional regulatory family.</text>
</comment>
<accession>A0A652YTZ0</accession>
<dbReference type="GO" id="GO:0032993">
    <property type="term" value="C:protein-DNA complex"/>
    <property type="evidence" value="ECO:0007669"/>
    <property type="project" value="TreeGrafter"/>
</dbReference>
<evidence type="ECO:0000256" key="1">
    <source>
        <dbReference type="ARBA" id="ARBA00009437"/>
    </source>
</evidence>
<gene>
    <name evidence="7" type="ORF">FNL38_102706</name>
</gene>
<comment type="caution">
    <text evidence="7">The sequence shown here is derived from an EMBL/GenBank/DDBJ whole genome shotgun (WGS) entry which is preliminary data.</text>
</comment>
<dbReference type="SUPFAM" id="SSF53850">
    <property type="entry name" value="Periplasmic binding protein-like II"/>
    <property type="match status" value="1"/>
</dbReference>
<dbReference type="Gene3D" id="3.40.190.290">
    <property type="match status" value="1"/>
</dbReference>
<organism evidence="7">
    <name type="scientific">Nocardia globerula</name>
    <dbReference type="NCBI Taxonomy" id="1818"/>
    <lineage>
        <taxon>Bacteria</taxon>
        <taxon>Bacillati</taxon>
        <taxon>Actinomycetota</taxon>
        <taxon>Actinomycetes</taxon>
        <taxon>Mycobacteriales</taxon>
        <taxon>Nocardiaceae</taxon>
        <taxon>Nocardia</taxon>
    </lineage>
</organism>
<sequence>MLSDDLEWFVVLAETQQVTATADITHLSQPTLSRKLARLERSVGVPLFDRHGRRLTLNRYGRILYEHATSALNTLHSALRQIDALAGPDTGTVRLDFLHSFGTWLIPRMIRAYRTEHPGVRFELHQDRAQFLSDRVITGDADLALVSPQPDNPRLAWTQIAQQKLALAVPLGHRFADLPEVDLADAAGEQFIGMQLDFGMRRILDEMCAAAGFTPDFVFESSELATVGGLVSASLGVAVMPIQDPPIWAEGIVFVPLAGATRKIGLIWTENRELSRPARDFRDFVRENMWS</sequence>
<dbReference type="GO" id="GO:0003700">
    <property type="term" value="F:DNA-binding transcription factor activity"/>
    <property type="evidence" value="ECO:0007669"/>
    <property type="project" value="InterPro"/>
</dbReference>
<dbReference type="PANTHER" id="PTHR30346:SF28">
    <property type="entry name" value="HTH-TYPE TRANSCRIPTIONAL REGULATOR CYNR"/>
    <property type="match status" value="1"/>
</dbReference>
<feature type="domain" description="HTH lysR-type" evidence="6">
    <location>
        <begin position="1"/>
        <end position="58"/>
    </location>
</feature>
<dbReference type="FunFam" id="1.10.10.10:FF:000001">
    <property type="entry name" value="LysR family transcriptional regulator"/>
    <property type="match status" value="1"/>
</dbReference>
<dbReference type="Pfam" id="PF00126">
    <property type="entry name" value="HTH_1"/>
    <property type="match status" value="1"/>
</dbReference>
<dbReference type="InterPro" id="IPR005119">
    <property type="entry name" value="LysR_subst-bd"/>
</dbReference>
<proteinExistence type="inferred from homology"/>
<keyword evidence="4" id="KW-0010">Activator</keyword>
<dbReference type="Gene3D" id="1.10.10.10">
    <property type="entry name" value="Winged helix-like DNA-binding domain superfamily/Winged helix DNA-binding domain"/>
    <property type="match status" value="1"/>
</dbReference>
<evidence type="ECO:0000256" key="2">
    <source>
        <dbReference type="ARBA" id="ARBA00023015"/>
    </source>
</evidence>
<dbReference type="GO" id="GO:0003677">
    <property type="term" value="F:DNA binding"/>
    <property type="evidence" value="ECO:0007669"/>
    <property type="project" value="UniProtKB-KW"/>
</dbReference>
<evidence type="ECO:0000256" key="4">
    <source>
        <dbReference type="ARBA" id="ARBA00023159"/>
    </source>
</evidence>
<evidence type="ECO:0000259" key="6">
    <source>
        <dbReference type="PROSITE" id="PS50931"/>
    </source>
</evidence>
<dbReference type="InterPro" id="IPR000847">
    <property type="entry name" value="LysR_HTH_N"/>
</dbReference>
<dbReference type="CDD" id="cd08434">
    <property type="entry name" value="PBP2_GltC_like"/>
    <property type="match status" value="1"/>
</dbReference>